<name>A0A9N7UFJ2_PLEPL</name>
<dbReference type="Proteomes" id="UP001153269">
    <property type="component" value="Unassembled WGS sequence"/>
</dbReference>
<reference evidence="1" key="1">
    <citation type="submission" date="2020-03" db="EMBL/GenBank/DDBJ databases">
        <authorList>
            <person name="Weist P."/>
        </authorList>
    </citation>
    <scope>NUCLEOTIDE SEQUENCE</scope>
</reference>
<dbReference type="AlphaFoldDB" id="A0A9N7UFJ2"/>
<keyword evidence="2" id="KW-1185">Reference proteome</keyword>
<evidence type="ECO:0000313" key="2">
    <source>
        <dbReference type="Proteomes" id="UP001153269"/>
    </source>
</evidence>
<protein>
    <submittedName>
        <fullName evidence="1">Uncharacterized protein</fullName>
    </submittedName>
</protein>
<evidence type="ECO:0000313" key="1">
    <source>
        <dbReference type="EMBL" id="CAB1429880.1"/>
    </source>
</evidence>
<accession>A0A9N7UFJ2</accession>
<gene>
    <name evidence="1" type="ORF">PLEPLA_LOCUS17860</name>
</gene>
<proteinExistence type="predicted"/>
<feature type="non-terminal residue" evidence="1">
    <location>
        <position position="90"/>
    </location>
</feature>
<organism evidence="1 2">
    <name type="scientific">Pleuronectes platessa</name>
    <name type="common">European plaice</name>
    <dbReference type="NCBI Taxonomy" id="8262"/>
    <lineage>
        <taxon>Eukaryota</taxon>
        <taxon>Metazoa</taxon>
        <taxon>Chordata</taxon>
        <taxon>Craniata</taxon>
        <taxon>Vertebrata</taxon>
        <taxon>Euteleostomi</taxon>
        <taxon>Actinopterygii</taxon>
        <taxon>Neopterygii</taxon>
        <taxon>Teleostei</taxon>
        <taxon>Neoteleostei</taxon>
        <taxon>Acanthomorphata</taxon>
        <taxon>Carangaria</taxon>
        <taxon>Pleuronectiformes</taxon>
        <taxon>Pleuronectoidei</taxon>
        <taxon>Pleuronectidae</taxon>
        <taxon>Pleuronectes</taxon>
    </lineage>
</organism>
<comment type="caution">
    <text evidence="1">The sequence shown here is derived from an EMBL/GenBank/DDBJ whole genome shotgun (WGS) entry which is preliminary data.</text>
</comment>
<dbReference type="EMBL" id="CADEAL010001180">
    <property type="protein sequence ID" value="CAB1429880.1"/>
    <property type="molecule type" value="Genomic_DNA"/>
</dbReference>
<sequence>CNSQKSRCKSTFNIGRPKEGVYSTGNRAVVEKGGGGGGSLVANSPSVFAELSSFRFSHRAQASLRHWRLVLSLFAAVDLAATQPSLLLLL</sequence>